<dbReference type="EMBL" id="KI913989">
    <property type="protein sequence ID" value="ETV93777.1"/>
    <property type="molecule type" value="Genomic_DNA"/>
</dbReference>
<sequence>MDTFAVEPYEDAISHWPGDGQVILAQYTSTHVVVYQAYNASIAGALHDMNDVDQAQARNQERVVVLVLKRPAFDAVVRDCISFCKFQ</sequence>
<dbReference type="VEuPathDB" id="FungiDB:H310_12341"/>
<proteinExistence type="predicted"/>
<dbReference type="GeneID" id="20089391"/>
<reference evidence="1" key="1">
    <citation type="submission" date="2013-12" db="EMBL/GenBank/DDBJ databases">
        <title>The Genome Sequence of Aphanomyces invadans NJM9701.</title>
        <authorList>
            <consortium name="The Broad Institute Genomics Platform"/>
            <person name="Russ C."/>
            <person name="Tyler B."/>
            <person name="van West P."/>
            <person name="Dieguez-Uribeondo J."/>
            <person name="Young S.K."/>
            <person name="Zeng Q."/>
            <person name="Gargeya S."/>
            <person name="Fitzgerald M."/>
            <person name="Abouelleil A."/>
            <person name="Alvarado L."/>
            <person name="Chapman S.B."/>
            <person name="Gainer-Dewar J."/>
            <person name="Goldberg J."/>
            <person name="Griggs A."/>
            <person name="Gujja S."/>
            <person name="Hansen M."/>
            <person name="Howarth C."/>
            <person name="Imamovic A."/>
            <person name="Ireland A."/>
            <person name="Larimer J."/>
            <person name="McCowan C."/>
            <person name="Murphy C."/>
            <person name="Pearson M."/>
            <person name="Poon T.W."/>
            <person name="Priest M."/>
            <person name="Roberts A."/>
            <person name="Saif S."/>
            <person name="Shea T."/>
            <person name="Sykes S."/>
            <person name="Wortman J."/>
            <person name="Nusbaum C."/>
            <person name="Birren B."/>
        </authorList>
    </citation>
    <scope>NUCLEOTIDE SEQUENCE [LARGE SCALE GENOMIC DNA]</scope>
    <source>
        <strain evidence="1">NJM9701</strain>
    </source>
</reference>
<dbReference type="RefSeq" id="XP_008877586.1">
    <property type="nucleotide sequence ID" value="XM_008879364.1"/>
</dbReference>
<gene>
    <name evidence="1" type="ORF">H310_12341</name>
</gene>
<organism evidence="1">
    <name type="scientific">Aphanomyces invadans</name>
    <dbReference type="NCBI Taxonomy" id="157072"/>
    <lineage>
        <taxon>Eukaryota</taxon>
        <taxon>Sar</taxon>
        <taxon>Stramenopiles</taxon>
        <taxon>Oomycota</taxon>
        <taxon>Saprolegniomycetes</taxon>
        <taxon>Saprolegniales</taxon>
        <taxon>Verrucalvaceae</taxon>
        <taxon>Aphanomyces</taxon>
    </lineage>
</organism>
<name>A0A024TKA2_9STRA</name>
<dbReference type="AlphaFoldDB" id="A0A024TKA2"/>
<accession>A0A024TKA2</accession>
<dbReference type="OrthoDB" id="413653at2759"/>
<protein>
    <submittedName>
        <fullName evidence="1">Uncharacterized protein</fullName>
    </submittedName>
</protein>
<evidence type="ECO:0000313" key="1">
    <source>
        <dbReference type="EMBL" id="ETV93777.1"/>
    </source>
</evidence>